<proteinExistence type="predicted"/>
<reference evidence="2" key="1">
    <citation type="submission" date="2016-10" db="EMBL/GenBank/DDBJ databases">
        <authorList>
            <person name="Varghese N."/>
            <person name="Submissions S."/>
        </authorList>
    </citation>
    <scope>NUCLEOTIDE SEQUENCE [LARGE SCALE GENOMIC DNA]</scope>
    <source>
        <strain evidence="2">DSM 22376</strain>
    </source>
</reference>
<sequence length="36" mass="4025">MLIICAALTVLDFWFEIAINFYPNNILATSSIFATS</sequence>
<accession>A0A1H3YWR5</accession>
<name>A0A1H3YWR5_9FLAO</name>
<organism evidence="1 2">
    <name type="scientific">Flavobacterium gillisiae</name>
    <dbReference type="NCBI Taxonomy" id="150146"/>
    <lineage>
        <taxon>Bacteria</taxon>
        <taxon>Pseudomonadati</taxon>
        <taxon>Bacteroidota</taxon>
        <taxon>Flavobacteriia</taxon>
        <taxon>Flavobacteriales</taxon>
        <taxon>Flavobacteriaceae</taxon>
        <taxon>Flavobacterium</taxon>
    </lineage>
</organism>
<keyword evidence="2" id="KW-1185">Reference proteome</keyword>
<dbReference type="Proteomes" id="UP000198951">
    <property type="component" value="Unassembled WGS sequence"/>
</dbReference>
<dbReference type="AlphaFoldDB" id="A0A1H3YWR5"/>
<evidence type="ECO:0000313" key="1">
    <source>
        <dbReference type="EMBL" id="SEA15484.1"/>
    </source>
</evidence>
<gene>
    <name evidence="1" type="ORF">SAMN05443667_102145</name>
</gene>
<dbReference type="EMBL" id="FNRD01000002">
    <property type="protein sequence ID" value="SEA15484.1"/>
    <property type="molecule type" value="Genomic_DNA"/>
</dbReference>
<protein>
    <submittedName>
        <fullName evidence="1">Uncharacterized protein</fullName>
    </submittedName>
</protein>
<evidence type="ECO:0000313" key="2">
    <source>
        <dbReference type="Proteomes" id="UP000198951"/>
    </source>
</evidence>